<keyword evidence="4" id="KW-1185">Reference proteome</keyword>
<reference evidence="3" key="1">
    <citation type="submission" date="2016-09" db="EMBL/GenBank/DDBJ databases">
        <authorList>
            <person name="Hebert L."/>
            <person name="Moumen B."/>
        </authorList>
    </citation>
    <scope>NUCLEOTIDE SEQUENCE [LARGE SCALE GENOMIC DNA]</scope>
    <source>
        <strain evidence="3">OVI</strain>
    </source>
</reference>
<comment type="caution">
    <text evidence="3">The sequence shown here is derived from an EMBL/GenBank/DDBJ whole genome shotgun (WGS) entry which is preliminary data.</text>
</comment>
<dbReference type="InterPro" id="IPR012677">
    <property type="entry name" value="Nucleotide-bd_a/b_plait_sf"/>
</dbReference>
<dbReference type="InterPro" id="IPR035979">
    <property type="entry name" value="RBD_domain_sf"/>
</dbReference>
<keyword evidence="1" id="KW-0694">RNA-binding</keyword>
<gene>
    <name evidence="3" type="ORF">TEOVI_000168200</name>
</gene>
<dbReference type="AlphaFoldDB" id="A0A1G4ID20"/>
<name>A0A1G4ID20_TRYEQ</name>
<feature type="domain" description="RRM" evidence="2">
    <location>
        <begin position="2"/>
        <end position="78"/>
    </location>
</feature>
<dbReference type="InterPro" id="IPR000504">
    <property type="entry name" value="RRM_dom"/>
</dbReference>
<dbReference type="GO" id="GO:1990904">
    <property type="term" value="C:ribonucleoprotein complex"/>
    <property type="evidence" value="ECO:0007669"/>
    <property type="project" value="UniProtKB-KW"/>
</dbReference>
<dbReference type="GeneID" id="92375622"/>
<dbReference type="SUPFAM" id="SSF54928">
    <property type="entry name" value="RNA-binding domain, RBD"/>
    <property type="match status" value="1"/>
</dbReference>
<dbReference type="PROSITE" id="PS50102">
    <property type="entry name" value="RRM"/>
    <property type="match status" value="1"/>
</dbReference>
<protein>
    <submittedName>
        <fullName evidence="3">U1A small nuclear ribonucleoprotein</fullName>
    </submittedName>
</protein>
<evidence type="ECO:0000313" key="4">
    <source>
        <dbReference type="Proteomes" id="UP000195570"/>
    </source>
</evidence>
<organism evidence="3 4">
    <name type="scientific">Trypanosoma equiperdum</name>
    <dbReference type="NCBI Taxonomy" id="5694"/>
    <lineage>
        <taxon>Eukaryota</taxon>
        <taxon>Discoba</taxon>
        <taxon>Euglenozoa</taxon>
        <taxon>Kinetoplastea</taxon>
        <taxon>Metakinetoplastina</taxon>
        <taxon>Trypanosomatida</taxon>
        <taxon>Trypanosomatidae</taxon>
        <taxon>Trypanosoma</taxon>
    </lineage>
</organism>
<sequence>MEALRVQGLKFTFGVEFCRLALLRCFGELGSLYDVLLDVDVGEALVTYAESVSAQEAYIKMNGFLLFGETIRVSITVPPVSEVPGCSVTHRPSRFVIIRGATSLWVELNLRHVKGVEQHQIVGANAAVVSFANEHISTKIKRMFDGQIGYNGKPITVLFLRRL</sequence>
<dbReference type="RefSeq" id="XP_067080986.1">
    <property type="nucleotide sequence ID" value="XM_067224885.1"/>
</dbReference>
<keyword evidence="3" id="KW-0687">Ribonucleoprotein</keyword>
<proteinExistence type="predicted"/>
<evidence type="ECO:0000256" key="1">
    <source>
        <dbReference type="PROSITE-ProRule" id="PRU00176"/>
    </source>
</evidence>
<evidence type="ECO:0000313" key="3">
    <source>
        <dbReference type="EMBL" id="SCU70113.1"/>
    </source>
</evidence>
<dbReference type="VEuPathDB" id="TriTrypDB:TEOVI_000168200"/>
<dbReference type="CDD" id="cd00590">
    <property type="entry name" value="RRM_SF"/>
    <property type="match status" value="1"/>
</dbReference>
<dbReference type="GO" id="GO:0003723">
    <property type="term" value="F:RNA binding"/>
    <property type="evidence" value="ECO:0007669"/>
    <property type="project" value="UniProtKB-UniRule"/>
</dbReference>
<evidence type="ECO:0000259" key="2">
    <source>
        <dbReference type="PROSITE" id="PS50102"/>
    </source>
</evidence>
<dbReference type="EMBL" id="CZPT02001358">
    <property type="protein sequence ID" value="SCU70113.1"/>
    <property type="molecule type" value="Genomic_DNA"/>
</dbReference>
<dbReference type="Proteomes" id="UP000195570">
    <property type="component" value="Unassembled WGS sequence"/>
</dbReference>
<accession>A0A1G4ID20</accession>
<dbReference type="Gene3D" id="3.30.70.330">
    <property type="match status" value="1"/>
</dbReference>